<evidence type="ECO:0008006" key="2">
    <source>
        <dbReference type="Google" id="ProtNLM"/>
    </source>
</evidence>
<proteinExistence type="predicted"/>
<name>A0A645E670_9ZZZZ</name>
<dbReference type="AlphaFoldDB" id="A0A645E670"/>
<organism evidence="1">
    <name type="scientific">bioreactor metagenome</name>
    <dbReference type="NCBI Taxonomy" id="1076179"/>
    <lineage>
        <taxon>unclassified sequences</taxon>
        <taxon>metagenomes</taxon>
        <taxon>ecological metagenomes</taxon>
    </lineage>
</organism>
<comment type="caution">
    <text evidence="1">The sequence shown here is derived from an EMBL/GenBank/DDBJ whole genome shotgun (WGS) entry which is preliminary data.</text>
</comment>
<sequence length="285" mass="32058">MNTKLFFSKNFLLVILFVFAFVSYPVFSQDDKVEDYSWENENDNTEQKTPYFALSFGANASFLFMKYDDINHKPLPGSLSWKELLDKEFSGPMISYGFNFFTALSPLVNNARLGVSYQNGSRAIESTTSATYSGGTEELQKSNVFRSISVQATGVHFDYAIVPIKSLAILPGLGVKFGSMTLEQYITFDAPRWDLKQDKLSIANSFNEKLEYAFCAVEPQINIEYAITSFLMFRASASYMLTVDNPFYKNAWTINGDNTYSGVPKSVKPQGFSVSAGLYIGLFNY</sequence>
<evidence type="ECO:0000313" key="1">
    <source>
        <dbReference type="EMBL" id="MPM97304.1"/>
    </source>
</evidence>
<reference evidence="1" key="1">
    <citation type="submission" date="2019-08" db="EMBL/GenBank/DDBJ databases">
        <authorList>
            <person name="Kucharzyk K."/>
            <person name="Murdoch R.W."/>
            <person name="Higgins S."/>
            <person name="Loffler F."/>
        </authorList>
    </citation>
    <scope>NUCLEOTIDE SEQUENCE</scope>
</reference>
<accession>A0A645E670</accession>
<gene>
    <name evidence="1" type="ORF">SDC9_144477</name>
</gene>
<dbReference type="EMBL" id="VSSQ01043598">
    <property type="protein sequence ID" value="MPM97304.1"/>
    <property type="molecule type" value="Genomic_DNA"/>
</dbReference>
<protein>
    <recommendedName>
        <fullName evidence="2">Outer membrane protein beta-barrel domain-containing protein</fullName>
    </recommendedName>
</protein>